<dbReference type="EMBL" id="QJJY01000044">
    <property type="protein sequence ID" value="PXX21926.1"/>
    <property type="molecule type" value="Genomic_DNA"/>
</dbReference>
<accession>A0A318HXX6</accession>
<sequence>MPLFMISGDADGLRACELSHAVEHPHTNRNLSGLRADASSPQAGGR</sequence>
<dbReference type="Proteomes" id="UP000247755">
    <property type="component" value="Unassembled WGS sequence"/>
</dbReference>
<protein>
    <submittedName>
        <fullName evidence="2">Uncharacterized protein</fullName>
    </submittedName>
</protein>
<proteinExistence type="predicted"/>
<dbReference type="AlphaFoldDB" id="A0A318HXX6"/>
<reference evidence="2 3" key="1">
    <citation type="submission" date="2018-05" db="EMBL/GenBank/DDBJ databases">
        <title>Comparative genomics of bacterial root endophytes of switchgrass collected from native prairies over two seasons.</title>
        <authorList>
            <person name="Tang Y."/>
        </authorList>
    </citation>
    <scope>NUCLEOTIDE SEQUENCE [LARGE SCALE GENOMIC DNA]</scope>
    <source>
        <strain evidence="2 3">NFIX32</strain>
    </source>
</reference>
<comment type="caution">
    <text evidence="2">The sequence shown here is derived from an EMBL/GenBank/DDBJ whole genome shotgun (WGS) entry which is preliminary data.</text>
</comment>
<evidence type="ECO:0000313" key="3">
    <source>
        <dbReference type="Proteomes" id="UP000247755"/>
    </source>
</evidence>
<evidence type="ECO:0000313" key="2">
    <source>
        <dbReference type="EMBL" id="PXX21926.1"/>
    </source>
</evidence>
<organism evidence="2 3">
    <name type="scientific">Burkholderia pyrrocinia</name>
    <name type="common">Pseudomonas pyrrocinia</name>
    <dbReference type="NCBI Taxonomy" id="60550"/>
    <lineage>
        <taxon>Bacteria</taxon>
        <taxon>Pseudomonadati</taxon>
        <taxon>Pseudomonadota</taxon>
        <taxon>Betaproteobacteria</taxon>
        <taxon>Burkholderiales</taxon>
        <taxon>Burkholderiaceae</taxon>
        <taxon>Burkholderia</taxon>
        <taxon>Burkholderia cepacia complex</taxon>
    </lineage>
</organism>
<name>A0A318HXX6_BURPY</name>
<evidence type="ECO:0000256" key="1">
    <source>
        <dbReference type="SAM" id="MobiDB-lite"/>
    </source>
</evidence>
<feature type="region of interest" description="Disordered" evidence="1">
    <location>
        <begin position="26"/>
        <end position="46"/>
    </location>
</feature>
<gene>
    <name evidence="2" type="ORF">NA66_104415</name>
</gene>